<name>A0A2P2NCL7_RHIMU</name>
<dbReference type="AlphaFoldDB" id="A0A2P2NCL7"/>
<evidence type="ECO:0000313" key="1">
    <source>
        <dbReference type="EMBL" id="MBX40207.1"/>
    </source>
</evidence>
<proteinExistence type="predicted"/>
<sequence>MSLLEIGTQALPLLLATISVEGMQPSGI</sequence>
<dbReference type="EMBL" id="GGEC01059723">
    <property type="protein sequence ID" value="MBX40207.1"/>
    <property type="molecule type" value="Transcribed_RNA"/>
</dbReference>
<protein>
    <submittedName>
        <fullName evidence="1">Uncharacterized protein</fullName>
    </submittedName>
</protein>
<reference evidence="1" key="1">
    <citation type="submission" date="2018-02" db="EMBL/GenBank/DDBJ databases">
        <title>Rhizophora mucronata_Transcriptome.</title>
        <authorList>
            <person name="Meera S.P."/>
            <person name="Sreeshan A."/>
            <person name="Augustine A."/>
        </authorList>
    </citation>
    <scope>NUCLEOTIDE SEQUENCE</scope>
    <source>
        <tissue evidence="1">Leaf</tissue>
    </source>
</reference>
<accession>A0A2P2NCL7</accession>
<organism evidence="1">
    <name type="scientific">Rhizophora mucronata</name>
    <name type="common">Asiatic mangrove</name>
    <dbReference type="NCBI Taxonomy" id="61149"/>
    <lineage>
        <taxon>Eukaryota</taxon>
        <taxon>Viridiplantae</taxon>
        <taxon>Streptophyta</taxon>
        <taxon>Embryophyta</taxon>
        <taxon>Tracheophyta</taxon>
        <taxon>Spermatophyta</taxon>
        <taxon>Magnoliopsida</taxon>
        <taxon>eudicotyledons</taxon>
        <taxon>Gunneridae</taxon>
        <taxon>Pentapetalae</taxon>
        <taxon>rosids</taxon>
        <taxon>fabids</taxon>
        <taxon>Malpighiales</taxon>
        <taxon>Rhizophoraceae</taxon>
        <taxon>Rhizophora</taxon>
    </lineage>
</organism>